<dbReference type="Proteomes" id="UP000030765">
    <property type="component" value="Unassembled WGS sequence"/>
</dbReference>
<dbReference type="EMBL" id="KE525209">
    <property type="protein sequence ID" value="KFB42644.1"/>
    <property type="molecule type" value="Genomic_DNA"/>
</dbReference>
<gene>
    <name evidence="1" type="ORF">ZHAS_00010370</name>
</gene>
<protein>
    <submittedName>
        <fullName evidence="1 2">YD repeat-containing protein</fullName>
    </submittedName>
</protein>
<evidence type="ECO:0000313" key="3">
    <source>
        <dbReference type="Proteomes" id="UP000030765"/>
    </source>
</evidence>
<organism evidence="1">
    <name type="scientific">Anopheles sinensis</name>
    <name type="common">Mosquito</name>
    <dbReference type="NCBI Taxonomy" id="74873"/>
    <lineage>
        <taxon>Eukaryota</taxon>
        <taxon>Metazoa</taxon>
        <taxon>Ecdysozoa</taxon>
        <taxon>Arthropoda</taxon>
        <taxon>Hexapoda</taxon>
        <taxon>Insecta</taxon>
        <taxon>Pterygota</taxon>
        <taxon>Neoptera</taxon>
        <taxon>Endopterygota</taxon>
        <taxon>Diptera</taxon>
        <taxon>Nematocera</taxon>
        <taxon>Culicoidea</taxon>
        <taxon>Culicidae</taxon>
        <taxon>Anophelinae</taxon>
        <taxon>Anopheles</taxon>
    </lineage>
</organism>
<dbReference type="VEuPathDB" id="VectorBase:ASIC010370"/>
<proteinExistence type="predicted"/>
<name>A0A084VXF0_ANOSI</name>
<reference evidence="2" key="2">
    <citation type="submission" date="2020-05" db="UniProtKB">
        <authorList>
            <consortium name="EnsemblMetazoa"/>
        </authorList>
    </citation>
    <scope>IDENTIFICATION</scope>
</reference>
<dbReference type="EnsemblMetazoa" id="ASIC010370-RA">
    <property type="protein sequence ID" value="ASIC010370-PA"/>
    <property type="gene ID" value="ASIC010370"/>
</dbReference>
<dbReference type="AlphaFoldDB" id="A0A084VXF0"/>
<dbReference type="EMBL" id="ATLV01018038">
    <property type="status" value="NOT_ANNOTATED_CDS"/>
    <property type="molecule type" value="Genomic_DNA"/>
</dbReference>
<evidence type="ECO:0000313" key="1">
    <source>
        <dbReference type="EMBL" id="KFB42644.1"/>
    </source>
</evidence>
<sequence>MSLHYIKVPEVHNFHLHADERSEIEAPFSCLLQTRTVRRDGDCVATKGSCNNVHFPPSPWAMECGKSKKSCLIRTRTWGETTR</sequence>
<evidence type="ECO:0000313" key="2">
    <source>
        <dbReference type="EnsemblMetazoa" id="ASIC010370-PA"/>
    </source>
</evidence>
<accession>A0A084VXF0</accession>
<reference evidence="1 3" key="1">
    <citation type="journal article" date="2014" name="BMC Genomics">
        <title>Genome sequence of Anopheles sinensis provides insight into genetics basis of mosquito competence for malaria parasites.</title>
        <authorList>
            <person name="Zhou D."/>
            <person name="Zhang D."/>
            <person name="Ding G."/>
            <person name="Shi L."/>
            <person name="Hou Q."/>
            <person name="Ye Y."/>
            <person name="Xu Y."/>
            <person name="Zhou H."/>
            <person name="Xiong C."/>
            <person name="Li S."/>
            <person name="Yu J."/>
            <person name="Hong S."/>
            <person name="Yu X."/>
            <person name="Zou P."/>
            <person name="Chen C."/>
            <person name="Chang X."/>
            <person name="Wang W."/>
            <person name="Lv Y."/>
            <person name="Sun Y."/>
            <person name="Ma L."/>
            <person name="Shen B."/>
            <person name="Zhu C."/>
        </authorList>
    </citation>
    <scope>NUCLEOTIDE SEQUENCE [LARGE SCALE GENOMIC DNA]</scope>
</reference>
<keyword evidence="3" id="KW-1185">Reference proteome</keyword>